<protein>
    <recommendedName>
        <fullName evidence="10">Peptidase M14 domain-containing protein</fullName>
    </recommendedName>
</protein>
<dbReference type="SMART" id="SM00631">
    <property type="entry name" value="Zn_pept"/>
    <property type="match status" value="1"/>
</dbReference>
<evidence type="ECO:0000256" key="4">
    <source>
        <dbReference type="ARBA" id="ARBA00022801"/>
    </source>
</evidence>
<keyword evidence="3" id="KW-0645">Protease</keyword>
<feature type="compositionally biased region" description="Basic and acidic residues" evidence="8">
    <location>
        <begin position="153"/>
        <end position="165"/>
    </location>
</feature>
<comment type="caution">
    <text evidence="7">Lacks conserved residue(s) required for the propagation of feature annotation.</text>
</comment>
<dbReference type="Gene3D" id="3.40.630.10">
    <property type="entry name" value="Zn peptidases"/>
    <property type="match status" value="1"/>
</dbReference>
<evidence type="ECO:0000313" key="12">
    <source>
        <dbReference type="Proteomes" id="UP001153292"/>
    </source>
</evidence>
<comment type="cofactor">
    <cofactor evidence="1">
        <name>Zn(2+)</name>
        <dbReference type="ChEBI" id="CHEBI:29105"/>
    </cofactor>
</comment>
<keyword evidence="4" id="KW-0378">Hydrolase</keyword>
<keyword evidence="6" id="KW-0482">Metalloprotease</keyword>
<feature type="compositionally biased region" description="Basic residues" evidence="8">
    <location>
        <begin position="88"/>
        <end position="97"/>
    </location>
</feature>
<comment type="similarity">
    <text evidence="2 7">Belongs to the peptidase M14 family.</text>
</comment>
<accession>A0ABN8LCI6</accession>
<feature type="compositionally biased region" description="Polar residues" evidence="8">
    <location>
        <begin position="140"/>
        <end position="150"/>
    </location>
</feature>
<keyword evidence="5" id="KW-0862">Zinc</keyword>
<dbReference type="EMBL" id="OU963911">
    <property type="protein sequence ID" value="CAH2984301.1"/>
    <property type="molecule type" value="Genomic_DNA"/>
</dbReference>
<proteinExistence type="inferred from homology"/>
<keyword evidence="12" id="KW-1185">Reference proteome</keyword>
<evidence type="ECO:0000256" key="8">
    <source>
        <dbReference type="SAM" id="MobiDB-lite"/>
    </source>
</evidence>
<evidence type="ECO:0000313" key="11">
    <source>
        <dbReference type="EMBL" id="CAH2984301.1"/>
    </source>
</evidence>
<dbReference type="PANTHER" id="PTHR11705:SF143">
    <property type="entry name" value="SLL0236 PROTEIN"/>
    <property type="match status" value="1"/>
</dbReference>
<organism evidence="11 12">
    <name type="scientific">Chilo suppressalis</name>
    <name type="common">Asiatic rice borer moth</name>
    <dbReference type="NCBI Taxonomy" id="168631"/>
    <lineage>
        <taxon>Eukaryota</taxon>
        <taxon>Metazoa</taxon>
        <taxon>Ecdysozoa</taxon>
        <taxon>Arthropoda</taxon>
        <taxon>Hexapoda</taxon>
        <taxon>Insecta</taxon>
        <taxon>Pterygota</taxon>
        <taxon>Neoptera</taxon>
        <taxon>Endopterygota</taxon>
        <taxon>Lepidoptera</taxon>
        <taxon>Glossata</taxon>
        <taxon>Ditrysia</taxon>
        <taxon>Pyraloidea</taxon>
        <taxon>Crambidae</taxon>
        <taxon>Crambinae</taxon>
        <taxon>Chilo</taxon>
    </lineage>
</organism>
<evidence type="ECO:0000256" key="6">
    <source>
        <dbReference type="ARBA" id="ARBA00023049"/>
    </source>
</evidence>
<name>A0ABN8LCI6_CHISP</name>
<feature type="region of interest" description="Disordered" evidence="8">
    <location>
        <begin position="79"/>
        <end position="165"/>
    </location>
</feature>
<keyword evidence="9" id="KW-0732">Signal</keyword>
<evidence type="ECO:0000256" key="3">
    <source>
        <dbReference type="ARBA" id="ARBA00022670"/>
    </source>
</evidence>
<evidence type="ECO:0000256" key="1">
    <source>
        <dbReference type="ARBA" id="ARBA00001947"/>
    </source>
</evidence>
<evidence type="ECO:0000256" key="9">
    <source>
        <dbReference type="SAM" id="SignalP"/>
    </source>
</evidence>
<gene>
    <name evidence="11" type="ORF">CHILSU_LOCUS4276</name>
</gene>
<dbReference type="SUPFAM" id="SSF53187">
    <property type="entry name" value="Zn-dependent exopeptidases"/>
    <property type="match status" value="1"/>
</dbReference>
<feature type="chain" id="PRO_5045590337" description="Peptidase M14 domain-containing protein" evidence="9">
    <location>
        <begin position="19"/>
        <end position="500"/>
    </location>
</feature>
<evidence type="ECO:0000259" key="10">
    <source>
        <dbReference type="PROSITE" id="PS52035"/>
    </source>
</evidence>
<evidence type="ECO:0000256" key="5">
    <source>
        <dbReference type="ARBA" id="ARBA00022833"/>
    </source>
</evidence>
<feature type="domain" description="Peptidase M14" evidence="10">
    <location>
        <begin position="163"/>
        <end position="472"/>
    </location>
</feature>
<sequence length="500" mass="57101">MICSQVLIFFRASLAAVAIRPSDECAGSKPRIKAASVRVRDPKIDESRRNILDPGQRSFHFTKINKDRTKQSTVKTIGSHIPNSTKAHPTHPQRVTKKVIIPRSEDVKQNKSTPRPGPGESPVWPRAHKRYKIQDALRSTMMTSPDSIPLQSAEKDTTKPPPKEYDFLRPYTIKQQLEQFAAECNDANITIDVLGRTIEYHDIVLMKITEKKPEADRHFRADDNKYADDVPDKKIIFIVHALSLMGVMNLYCLKEFDQFKVLLSYYFAHLDKFDIFLIPLANPDGFIDAITHRPHTNKNKSPQAACPGVALDRNFEVAWNYTSSISSCSSQYPGPKPFSEPESRAVRDVLHRYSHKIFAYIHVHGGAYDSDTFKGDAVLYPKGYSESQSDDDKYMDLRGELDEAMKNASFHFITVAVEPLYSWYGKVSGTSVDYASSVYGIPYAMEFVMQPYVNVYFEKLGLHPYENSHRISRAALEEIWQRIINVTFSSMWRNMKNNDI</sequence>
<feature type="signal peptide" evidence="9">
    <location>
        <begin position="1"/>
        <end position="18"/>
    </location>
</feature>
<dbReference type="PANTHER" id="PTHR11705">
    <property type="entry name" value="PROTEASE FAMILY M14 CARBOXYPEPTIDASE A,B"/>
    <property type="match status" value="1"/>
</dbReference>
<reference evidence="11" key="1">
    <citation type="submission" date="2021-12" db="EMBL/GenBank/DDBJ databases">
        <authorList>
            <person name="King R."/>
        </authorList>
    </citation>
    <scope>NUCLEOTIDE SEQUENCE</scope>
</reference>
<dbReference type="Proteomes" id="UP001153292">
    <property type="component" value="Chromosome 18"/>
</dbReference>
<evidence type="ECO:0000256" key="2">
    <source>
        <dbReference type="ARBA" id="ARBA00005988"/>
    </source>
</evidence>
<dbReference type="InterPro" id="IPR000834">
    <property type="entry name" value="Peptidase_M14"/>
</dbReference>
<dbReference type="PROSITE" id="PS52035">
    <property type="entry name" value="PEPTIDASE_M14"/>
    <property type="match status" value="1"/>
</dbReference>
<dbReference type="Pfam" id="PF00246">
    <property type="entry name" value="Peptidase_M14"/>
    <property type="match status" value="1"/>
</dbReference>
<evidence type="ECO:0000256" key="7">
    <source>
        <dbReference type="PROSITE-ProRule" id="PRU01379"/>
    </source>
</evidence>